<keyword evidence="3" id="KW-1185">Reference proteome</keyword>
<protein>
    <submittedName>
        <fullName evidence="2">Uncharacterized protein</fullName>
    </submittedName>
</protein>
<feature type="region of interest" description="Disordered" evidence="1">
    <location>
        <begin position="1"/>
        <end position="79"/>
    </location>
</feature>
<organism evidence="2 3">
    <name type="scientific">Wenjunlia vitaminophila</name>
    <name type="common">Streptomyces vitaminophilus</name>
    <dbReference type="NCBI Taxonomy" id="76728"/>
    <lineage>
        <taxon>Bacteria</taxon>
        <taxon>Bacillati</taxon>
        <taxon>Actinomycetota</taxon>
        <taxon>Actinomycetes</taxon>
        <taxon>Kitasatosporales</taxon>
        <taxon>Streptomycetaceae</taxon>
        <taxon>Wenjunlia</taxon>
    </lineage>
</organism>
<evidence type="ECO:0000256" key="1">
    <source>
        <dbReference type="SAM" id="MobiDB-lite"/>
    </source>
</evidence>
<reference evidence="2 3" key="1">
    <citation type="submission" date="2015-10" db="EMBL/GenBank/DDBJ databases">
        <title>Draft genome sequence of pyrrolomycin-producing Streptomyces vitaminophilus.</title>
        <authorList>
            <person name="Graham D.E."/>
            <person name="Mahan K.M."/>
            <person name="Klingeman D.M."/>
            <person name="Hettich R.L."/>
            <person name="Parry R.J."/>
        </authorList>
    </citation>
    <scope>NUCLEOTIDE SEQUENCE [LARGE SCALE GENOMIC DNA]</scope>
    <source>
        <strain evidence="2 3">ATCC 31673</strain>
    </source>
</reference>
<feature type="compositionally biased region" description="Basic residues" evidence="1">
    <location>
        <begin position="1"/>
        <end position="12"/>
    </location>
</feature>
<gene>
    <name evidence="2" type="ORF">AQ490_17510</name>
</gene>
<dbReference type="STRING" id="76728.AQ490_17510"/>
<dbReference type="InterPro" id="IPR036873">
    <property type="entry name" value="Rhodanese-like_dom_sf"/>
</dbReference>
<sequence length="79" mass="8139">MIKPMLLRRGRARLSPAQAHQRASHGQAVLLDVREATGRAGQRAPGGLHPPPSRRLAGAPPPLAARARAATPVTGGVTG</sequence>
<comment type="caution">
    <text evidence="2">The sequence shown here is derived from an EMBL/GenBank/DDBJ whole genome shotgun (WGS) entry which is preliminary data.</text>
</comment>
<dbReference type="EMBL" id="LLZU01000007">
    <property type="protein sequence ID" value="KRV50024.1"/>
    <property type="molecule type" value="Genomic_DNA"/>
</dbReference>
<dbReference type="SUPFAM" id="SSF52821">
    <property type="entry name" value="Rhodanese/Cell cycle control phosphatase"/>
    <property type="match status" value="1"/>
</dbReference>
<evidence type="ECO:0000313" key="2">
    <source>
        <dbReference type="EMBL" id="KRV50024.1"/>
    </source>
</evidence>
<dbReference type="Proteomes" id="UP000050867">
    <property type="component" value="Unassembled WGS sequence"/>
</dbReference>
<dbReference type="AlphaFoldDB" id="A0A0T6LVJ5"/>
<evidence type="ECO:0000313" key="3">
    <source>
        <dbReference type="Proteomes" id="UP000050867"/>
    </source>
</evidence>
<proteinExistence type="predicted"/>
<feature type="compositionally biased region" description="Pro residues" evidence="1">
    <location>
        <begin position="48"/>
        <end position="63"/>
    </location>
</feature>
<name>A0A0T6LVJ5_WENVI</name>
<accession>A0A0T6LVJ5</accession>